<feature type="domain" description="C2H2-type" evidence="8">
    <location>
        <begin position="2200"/>
        <end position="2232"/>
    </location>
</feature>
<feature type="compositionally biased region" description="Basic and acidic residues" evidence="7">
    <location>
        <begin position="750"/>
        <end position="779"/>
    </location>
</feature>
<evidence type="ECO:0000256" key="6">
    <source>
        <dbReference type="SAM" id="Coils"/>
    </source>
</evidence>
<comment type="caution">
    <text evidence="9">The sequence shown here is derived from an EMBL/GenBank/DDBJ whole genome shotgun (WGS) entry which is preliminary data.</text>
</comment>
<keyword evidence="2" id="KW-0677">Repeat</keyword>
<protein>
    <recommendedName>
        <fullName evidence="8">C2H2-type domain-containing protein</fullName>
    </recommendedName>
</protein>
<sequence>MISFKAHYNRRHNGTLGPLNKVNQPCIKDMPLDNNLLLCICAKCKSFHSCNPKEMGDHLNKCAMKGNKSCFTVKVFDKTDSTNSAATTQIAPPNPVPDPVPPLQNVDSQESPLQASNSTLNGMLNDGYSASKILQKMLTEARHAESKNSSTASNSTLNGMLNDGYSASKILQKMLIEARHAESKNSSTAQEKIPSAQQSINSKEHLALLKSKFHGLLDTQHQDISRDGQDSVRSTEPREKLTSIESYLNTAERFTNVVNVMHQEPGLQSQKVPGVSNESPVPRLLLANNDGRTAVSPQEDFISENFLPHSEFNNSVPTEFKPSITPGNSDDLNQNGLPHFNIENSVPTEFKPSVMPGNSDVLNHLPQNPTQGTAPRCTLNNAPNTLDTVPHVPGLSIEPSIVMINGIPHKLFIYNPQGADQNTSPMSTVYSTASHLNSSNTYSHGQSYGPSETHFTSLAENNSQQSCMPQHLITSRANPVEENMATSSFAQVKVESTVASENNHFSAGPVKTESTDASENIHFSGGPVKNERISVPVDENVQFGTTGENNVGFQFRHVSQGLAKPTGTAYYQNVNNQPVSIVKFVQQQNTLQMQGIMEQTNVNNSQQLLQGAALSQMITPVLEMKDGKVQLKLCLRQPNQIAGGQIQSLHNNFVSLPLKSVNERDQHQTMQNTTQTNKLAEVTVLPDMLNHKKRKRKDTHSESEGTSLIDMGDLVKVKGKSAQYRLKLKEENPLKYLNYLEKQRQRAKKTRENLKKELKKKQPSDEAKKQKHRQLEQQRQRQTNYIERKKSENINWKPWKKKKVADTQTRNAIKSRQQYNRDKKRLDWIRKKDRERKAVKRKHKGEDADSKINKREFSLMKRPAAAVLIQKPADVLPETKVTNVIQKTAEVLPETKEFGLTKKQAIAVICQIMNTAEDLSKTGGQKKFDTFVGVPFKIRSLTITDSIPVLASGMLACRICPKQFWHLDSLLQHHDMELPEKRTDCGHVMSQLDCHVCLSRIDNWISATDSIICFCETCDKTYTSLLQFNHHVILLHGEQKQCTFCKKDFFRKREFRDHVCERLKKLNYSYKMDKFAFCYKMDVPLLQKLAKRKKLNVQKVKGSSDTNNGIISNNYEAEGDNCTHKLAENDNTHYLAEGSNGTCYLAEGGNGKQYLAEGGNRTHCLAGGGNGTHYLAGGGNGTHYLAGGDNGTHYLAGGDNGTHYLAGGDNDTHYLAGGGNGTHYLAGGDNGTHYLAGGDNGTHYLAGGDNGTHYLAGGDNGTHYLAGGDNGTHYLAGKKRRVNTKDSATKIVKTPSELFMSSYTLTDSESEKETYIVRRINNEAEAVTRINTEAEIVTKSNTEAEMVANSNTETEMITNSNTEALMVANSNTEAEMVARIKSEAEMVTNSNTEAVMVANSNTEAVMVANSNTEAVMVADSKTEAEMVTNSNTEAVMVANSNTEAGMVTRIKSEAEMVTNSNTEAVMVTNSNTEAEMVTDGNTEAEIVTDSNTEAVMVANSNTEAEMVSRIKTEAEMINYSNSEAEMVTNSNTEAEMVTDSNTETEIVANSNTEAVMVANSNTEAEIVTDSNTEAVMVANSNTEAEMVTRIKTEAEMINYSNTEAEIVVTNSNTEAEMITNCNNEAEMVTRIKTEADIVTYSDAEAEIVANSNTEADIVFRSNTVLENFESHTQNNEIQLQDSLVKDQIKTTHVNCFCSPCKVLFTSLKKLNAHAWFVHTQRQCVICHTYFTNHLCMCNHECARVILQMKINPMSQIVLHFGSEDKILEKVRGHGNQWYVFVKDNPMTLEETKTKDLRLPCYCRTCKIGLISLSQLNNHIYDVHTTRAECIFCKMDFNSTEEMGDHFCEKLKTKLKENILTEITACPCLETYDKYSRRGVEMITLPWLRMSAKTLRELAQEKLDKVGKRLFVKKTDEQKKEILNEILTKKKKKLFSCFENSNRVQFVKMKREQFVKKTCPVCSRIFFGTSDQSLYEHFYKKHQKDTKYCRFCQQAFFADNHECKKEKEESYMNRKENKNKIKEELVGEESIKLQKCPQCSYIKNFCKENIHNQTCTRKACISCENCRECEGKNCFYCGKIFHFESLTWRHVEKKHRSTKTGIFHCYLCNITINTLEQLQLHVKTVHPLVDALSIYRKKTKYRQCRRKKKSIEQRLADAKKQRKKYQEKHKDRYKCEVCQEKFTYYIMLRKHIANEHERETFGCNICNMQFKHKKTLERHQMKGHLQVCEKEKPKHTCFVCDKKYSTSRSLRRHKFKEHLIEDKHISKLRENVACEQCGKIVMRKCMRLHLLVHQEKEFMCEDCGEKFRRPDDLKRHRQKHLRKKYVLKSETSGYKCLICGLILSTNGAIKRHFSLKHSSEKIALPCKICGRLYASKPVLDIHMKLKHSDKSFQCEICNKKFYYNYLLKNHVKIVHENYKPFQCDICNFRCYMKSALVSHMKYNH</sequence>
<feature type="compositionally biased region" description="Basic and acidic residues" evidence="7">
    <location>
        <begin position="819"/>
        <end position="836"/>
    </location>
</feature>
<keyword evidence="4" id="KW-0862">Zinc</keyword>
<keyword evidence="6" id="KW-0175">Coiled coil</keyword>
<feature type="compositionally biased region" description="Polar residues" evidence="7">
    <location>
        <begin position="806"/>
        <end position="818"/>
    </location>
</feature>
<evidence type="ECO:0000256" key="7">
    <source>
        <dbReference type="SAM" id="MobiDB-lite"/>
    </source>
</evidence>
<evidence type="ECO:0000259" key="8">
    <source>
        <dbReference type="PROSITE" id="PS50157"/>
    </source>
</evidence>
<evidence type="ECO:0000256" key="1">
    <source>
        <dbReference type="ARBA" id="ARBA00022723"/>
    </source>
</evidence>
<dbReference type="EMBL" id="UYJE01000974">
    <property type="protein sequence ID" value="VDH98067.1"/>
    <property type="molecule type" value="Genomic_DNA"/>
</dbReference>
<dbReference type="InterPro" id="IPR013087">
    <property type="entry name" value="Znf_C2H2_type"/>
</dbReference>
<dbReference type="OrthoDB" id="6288044at2759"/>
<organism evidence="9 10">
    <name type="scientific">Mytilus galloprovincialis</name>
    <name type="common">Mediterranean mussel</name>
    <dbReference type="NCBI Taxonomy" id="29158"/>
    <lineage>
        <taxon>Eukaryota</taxon>
        <taxon>Metazoa</taxon>
        <taxon>Spiralia</taxon>
        <taxon>Lophotrochozoa</taxon>
        <taxon>Mollusca</taxon>
        <taxon>Bivalvia</taxon>
        <taxon>Autobranchia</taxon>
        <taxon>Pteriomorphia</taxon>
        <taxon>Mytilida</taxon>
        <taxon>Mytiloidea</taxon>
        <taxon>Mytilidae</taxon>
        <taxon>Mytilinae</taxon>
        <taxon>Mytilus</taxon>
    </lineage>
</organism>
<dbReference type="Pfam" id="PF00096">
    <property type="entry name" value="zf-C2H2"/>
    <property type="match status" value="2"/>
</dbReference>
<gene>
    <name evidence="9" type="ORF">MGAL_10B061777</name>
</gene>
<feature type="coiled-coil region" evidence="6">
    <location>
        <begin position="2140"/>
        <end position="2167"/>
    </location>
</feature>
<dbReference type="Proteomes" id="UP000596742">
    <property type="component" value="Unassembled WGS sequence"/>
</dbReference>
<name>A0A8B6C030_MYTGA</name>
<evidence type="ECO:0000256" key="5">
    <source>
        <dbReference type="PROSITE-ProRule" id="PRU00042"/>
    </source>
</evidence>
<dbReference type="SUPFAM" id="SSF57667">
    <property type="entry name" value="beta-beta-alpha zinc fingers"/>
    <property type="match status" value="4"/>
</dbReference>
<dbReference type="SMART" id="SM00355">
    <property type="entry name" value="ZnF_C2H2"/>
    <property type="match status" value="16"/>
</dbReference>
<dbReference type="PROSITE" id="PS00028">
    <property type="entry name" value="ZINC_FINGER_C2H2_1"/>
    <property type="match status" value="13"/>
</dbReference>
<dbReference type="PROSITE" id="PS50157">
    <property type="entry name" value="ZINC_FINGER_C2H2_2"/>
    <property type="match status" value="8"/>
</dbReference>
<feature type="domain" description="C2H2-type" evidence="8">
    <location>
        <begin position="2333"/>
        <end position="2361"/>
    </location>
</feature>
<dbReference type="PANTHER" id="PTHR24379">
    <property type="entry name" value="KRAB AND ZINC FINGER DOMAIN-CONTAINING"/>
    <property type="match status" value="1"/>
</dbReference>
<keyword evidence="3 5" id="KW-0863">Zinc-finger</keyword>
<keyword evidence="1" id="KW-0479">Metal-binding</keyword>
<evidence type="ECO:0000256" key="4">
    <source>
        <dbReference type="ARBA" id="ARBA00022833"/>
    </source>
</evidence>
<dbReference type="InterPro" id="IPR036236">
    <property type="entry name" value="Znf_C2H2_sf"/>
</dbReference>
<feature type="domain" description="C2H2-type" evidence="8">
    <location>
        <begin position="2297"/>
        <end position="2324"/>
    </location>
</feature>
<feature type="domain" description="C2H2-type" evidence="8">
    <location>
        <begin position="2234"/>
        <end position="2262"/>
    </location>
</feature>
<feature type="domain" description="C2H2-type" evidence="8">
    <location>
        <begin position="2391"/>
        <end position="2419"/>
    </location>
</feature>
<feature type="domain" description="C2H2-type" evidence="8">
    <location>
        <begin position="2172"/>
        <end position="2200"/>
    </location>
</feature>
<feature type="domain" description="C2H2-type" evidence="8">
    <location>
        <begin position="2420"/>
        <end position="2443"/>
    </location>
</feature>
<evidence type="ECO:0000256" key="2">
    <source>
        <dbReference type="ARBA" id="ARBA00022737"/>
    </source>
</evidence>
<evidence type="ECO:0000256" key="3">
    <source>
        <dbReference type="ARBA" id="ARBA00022771"/>
    </source>
</evidence>
<proteinExistence type="predicted"/>
<dbReference type="Gene3D" id="3.30.160.60">
    <property type="entry name" value="Classic Zinc Finger"/>
    <property type="match status" value="5"/>
</dbReference>
<dbReference type="EMBL" id="UYJE01000974">
    <property type="protein sequence ID" value="VDH98068.1"/>
    <property type="molecule type" value="Genomic_DNA"/>
</dbReference>
<keyword evidence="10" id="KW-1185">Reference proteome</keyword>
<accession>A0A8B6C030</accession>
<feature type="domain" description="C2H2-type" evidence="8">
    <location>
        <begin position="2363"/>
        <end position="2391"/>
    </location>
</feature>
<reference evidence="9" key="1">
    <citation type="submission" date="2018-11" db="EMBL/GenBank/DDBJ databases">
        <authorList>
            <person name="Alioto T."/>
            <person name="Alioto T."/>
        </authorList>
    </citation>
    <scope>NUCLEOTIDE SEQUENCE</scope>
</reference>
<evidence type="ECO:0000313" key="9">
    <source>
        <dbReference type="EMBL" id="VDH98067.1"/>
    </source>
</evidence>
<dbReference type="GO" id="GO:0008270">
    <property type="term" value="F:zinc ion binding"/>
    <property type="evidence" value="ECO:0007669"/>
    <property type="project" value="UniProtKB-KW"/>
</dbReference>
<evidence type="ECO:0000313" key="10">
    <source>
        <dbReference type="Proteomes" id="UP000596742"/>
    </source>
</evidence>
<feature type="region of interest" description="Disordered" evidence="7">
    <location>
        <begin position="742"/>
        <end position="850"/>
    </location>
</feature>
<dbReference type="PANTHER" id="PTHR24379:SF121">
    <property type="entry name" value="C2H2-TYPE DOMAIN-CONTAINING PROTEIN"/>
    <property type="match status" value="1"/>
</dbReference>